<protein>
    <submittedName>
        <fullName evidence="9">Uncharacterized protein LOC103513668</fullName>
    </submittedName>
</protein>
<keyword evidence="1 5" id="KW-0489">Methyltransferase</keyword>
<accession>A0A3Q0J2F7</accession>
<feature type="binding site" evidence="5">
    <location>
        <begin position="101"/>
        <end position="107"/>
    </location>
    <ligand>
        <name>S-adenosyl-L-methionine</name>
        <dbReference type="ChEBI" id="CHEBI:59789"/>
    </ligand>
</feature>
<feature type="binding site" evidence="5">
    <location>
        <position position="125"/>
    </location>
    <ligand>
        <name>S-adenosyl-L-methionine</name>
        <dbReference type="ChEBI" id="CHEBI:59789"/>
    </ligand>
</feature>
<keyword evidence="3 5" id="KW-0949">S-adenosyl-L-methionine</keyword>
<dbReference type="InterPro" id="IPR001678">
    <property type="entry name" value="MeTrfase_RsmB-F_NOP2_dom"/>
</dbReference>
<feature type="compositionally biased region" description="Basic and acidic residues" evidence="6">
    <location>
        <begin position="454"/>
        <end position="466"/>
    </location>
</feature>
<dbReference type="GO" id="GO:0005730">
    <property type="term" value="C:nucleolus"/>
    <property type="evidence" value="ECO:0007669"/>
    <property type="project" value="TreeGrafter"/>
</dbReference>
<feature type="binding site" evidence="5">
    <location>
        <position position="171"/>
    </location>
    <ligand>
        <name>S-adenosyl-L-methionine</name>
        <dbReference type="ChEBI" id="CHEBI:59789"/>
    </ligand>
</feature>
<dbReference type="CDD" id="cd02440">
    <property type="entry name" value="AdoMet_MTases"/>
    <property type="match status" value="1"/>
</dbReference>
<reference evidence="9" key="1">
    <citation type="submission" date="2025-08" db="UniProtKB">
        <authorList>
            <consortium name="RefSeq"/>
        </authorList>
    </citation>
    <scope>IDENTIFICATION</scope>
</reference>
<dbReference type="GO" id="GO:0008173">
    <property type="term" value="F:RNA methyltransferase activity"/>
    <property type="evidence" value="ECO:0007669"/>
    <property type="project" value="InterPro"/>
</dbReference>
<organism evidence="8 9">
    <name type="scientific">Diaphorina citri</name>
    <name type="common">Asian citrus psyllid</name>
    <dbReference type="NCBI Taxonomy" id="121845"/>
    <lineage>
        <taxon>Eukaryota</taxon>
        <taxon>Metazoa</taxon>
        <taxon>Ecdysozoa</taxon>
        <taxon>Arthropoda</taxon>
        <taxon>Hexapoda</taxon>
        <taxon>Insecta</taxon>
        <taxon>Pterygota</taxon>
        <taxon>Neoptera</taxon>
        <taxon>Paraneoptera</taxon>
        <taxon>Hemiptera</taxon>
        <taxon>Sternorrhyncha</taxon>
        <taxon>Psylloidea</taxon>
        <taxon>Psyllidae</taxon>
        <taxon>Diaphorininae</taxon>
        <taxon>Diaphorina</taxon>
    </lineage>
</organism>
<proteinExistence type="inferred from homology"/>
<dbReference type="SUPFAM" id="SSF53335">
    <property type="entry name" value="S-adenosyl-L-methionine-dependent methyltransferases"/>
    <property type="match status" value="1"/>
</dbReference>
<feature type="active site" description="Nucleophile" evidence="5">
    <location>
        <position position="225"/>
    </location>
</feature>
<dbReference type="InterPro" id="IPR049560">
    <property type="entry name" value="MeTrfase_RsmB-F_NOP2_cat"/>
</dbReference>
<dbReference type="PaxDb" id="121845-A0A3Q0J2F7"/>
<dbReference type="Gene3D" id="3.30.70.1170">
    <property type="entry name" value="Sun protein, domain 3"/>
    <property type="match status" value="1"/>
</dbReference>
<dbReference type="PANTHER" id="PTHR22807">
    <property type="entry name" value="NOP2 YEAST -RELATED NOL1/NOP2/FMU SUN DOMAIN-CONTAINING"/>
    <property type="match status" value="1"/>
</dbReference>
<feature type="compositionally biased region" description="Basic and acidic residues" evidence="6">
    <location>
        <begin position="327"/>
        <end position="339"/>
    </location>
</feature>
<evidence type="ECO:0000256" key="4">
    <source>
        <dbReference type="ARBA" id="ARBA00022884"/>
    </source>
</evidence>
<dbReference type="InterPro" id="IPR049561">
    <property type="entry name" value="NSUN5_7_fdxn-like"/>
</dbReference>
<dbReference type="AlphaFoldDB" id="A0A3Q0J2F7"/>
<dbReference type="Pfam" id="PF21148">
    <property type="entry name" value="NSUN5_fdxn-like"/>
    <property type="match status" value="1"/>
</dbReference>
<evidence type="ECO:0000313" key="8">
    <source>
        <dbReference type="Proteomes" id="UP000079169"/>
    </source>
</evidence>
<feature type="compositionally biased region" description="Basic and acidic residues" evidence="6">
    <location>
        <begin position="348"/>
        <end position="358"/>
    </location>
</feature>
<sequence>MISTEDLMEKLVNDGFVQLPNANSYDEFLNTIAEYTGRNQVDEEYFIQDFHLNDVLVFLQSTQFHNYAPYKNGSLFLQDKASCFPTHLLSPPPHSVVFDTCAAPGNKTLHLAAYMQNQGKVYAVDKDPKRYNYMKEVVELAQGSGVVSTILSDIFDIKMADYTDVEYVLVDPSCSGTGITERAKIDNNASISAGRIRNLAGFQRDLLSRVCTYFTHVKRIVYCTCSVREEENEQVVEDIMVKHGDCWEVEDLTHHPALVGWKHFGSEKYAHGRRCFYALPSDYCTGFFAAVLTRKYDSSGKNSDGPMRNNTVGSGEKNIFSSTGKNSRREVEESKKTSEGELEEESLSQERDLDDKAGVEILEQSKKKKKHKRKDLGEDQDKSRKKHENDETGESCVERTEDTKDENNLCVAQKYDSSGKNSDGLSWKNIDGPTRNNTVGSGEKNIFSSTGKNPRREVGESKKTSEGELEEESSSQQRGSDDNASVETLEPSKKKKKHKRKDLDENESRNKHENDETCESRTEDTKDENNCPADVDTTIADGSRKKKKHKRKDTDLDQSTNEEGKHAGKTLLVRAGSKVVSGARKQHRD</sequence>
<evidence type="ECO:0000256" key="3">
    <source>
        <dbReference type="ARBA" id="ARBA00022691"/>
    </source>
</evidence>
<dbReference type="PROSITE" id="PS51686">
    <property type="entry name" value="SAM_MT_RSMB_NOP"/>
    <property type="match status" value="1"/>
</dbReference>
<evidence type="ECO:0000256" key="1">
    <source>
        <dbReference type="ARBA" id="ARBA00022603"/>
    </source>
</evidence>
<keyword evidence="8" id="KW-1185">Reference proteome</keyword>
<dbReference type="GO" id="GO:0003723">
    <property type="term" value="F:RNA binding"/>
    <property type="evidence" value="ECO:0007669"/>
    <property type="project" value="UniProtKB-UniRule"/>
</dbReference>
<feature type="compositionally biased region" description="Basic and acidic residues" evidence="6">
    <location>
        <begin position="375"/>
        <end position="407"/>
    </location>
</feature>
<feature type="compositionally biased region" description="Polar residues" evidence="6">
    <location>
        <begin position="308"/>
        <end position="325"/>
    </location>
</feature>
<feature type="compositionally biased region" description="Polar residues" evidence="6">
    <location>
        <begin position="415"/>
        <end position="424"/>
    </location>
</feature>
<evidence type="ECO:0000259" key="7">
    <source>
        <dbReference type="PROSITE" id="PS51686"/>
    </source>
</evidence>
<dbReference type="GeneID" id="103513668"/>
<name>A0A3Q0J2F7_DIACI</name>
<dbReference type="InterPro" id="IPR029063">
    <property type="entry name" value="SAM-dependent_MTases_sf"/>
</dbReference>
<evidence type="ECO:0000256" key="6">
    <source>
        <dbReference type="SAM" id="MobiDB-lite"/>
    </source>
</evidence>
<dbReference type="RefSeq" id="XP_026682606.1">
    <property type="nucleotide sequence ID" value="XM_026826805.1"/>
</dbReference>
<dbReference type="Pfam" id="PF01189">
    <property type="entry name" value="Methyltr_RsmB-F"/>
    <property type="match status" value="1"/>
</dbReference>
<feature type="compositionally biased region" description="Polar residues" evidence="6">
    <location>
        <begin position="434"/>
        <end position="452"/>
    </location>
</feature>
<dbReference type="Gene3D" id="3.40.50.150">
    <property type="entry name" value="Vaccinia Virus protein VP39"/>
    <property type="match status" value="1"/>
</dbReference>
<comment type="similarity">
    <text evidence="5">Belongs to the class I-like SAM-binding methyltransferase superfamily. RsmB/NOP family.</text>
</comment>
<keyword evidence="2 5" id="KW-0808">Transferase</keyword>
<keyword evidence="4 5" id="KW-0694">RNA-binding</keyword>
<dbReference type="Proteomes" id="UP000079169">
    <property type="component" value="Unplaced"/>
</dbReference>
<evidence type="ECO:0000256" key="2">
    <source>
        <dbReference type="ARBA" id="ARBA00022679"/>
    </source>
</evidence>
<evidence type="ECO:0000313" key="9">
    <source>
        <dbReference type="RefSeq" id="XP_026682606.1"/>
    </source>
</evidence>
<dbReference type="KEGG" id="dci:103513668"/>
<feature type="region of interest" description="Disordered" evidence="6">
    <location>
        <begin position="298"/>
        <end position="589"/>
    </location>
</feature>
<dbReference type="STRING" id="121845.A0A3Q0J2F7"/>
<dbReference type="InterPro" id="IPR023267">
    <property type="entry name" value="RCMT"/>
</dbReference>
<dbReference type="GO" id="GO:0070475">
    <property type="term" value="P:rRNA base methylation"/>
    <property type="evidence" value="ECO:0007669"/>
    <property type="project" value="TreeGrafter"/>
</dbReference>
<feature type="binding site" evidence="5">
    <location>
        <position position="153"/>
    </location>
    <ligand>
        <name>S-adenosyl-L-methionine</name>
        <dbReference type="ChEBI" id="CHEBI:59789"/>
    </ligand>
</feature>
<dbReference type="PANTHER" id="PTHR22807:SF4">
    <property type="entry name" value="28S RRNA (CYTOSINE-C(5))-METHYLTRANSFERASE"/>
    <property type="match status" value="1"/>
</dbReference>
<gene>
    <name evidence="9" type="primary">LOC103513668</name>
</gene>
<feature type="compositionally biased region" description="Basic and acidic residues" evidence="6">
    <location>
        <begin position="501"/>
        <end position="529"/>
    </location>
</feature>
<evidence type="ECO:0000256" key="5">
    <source>
        <dbReference type="PROSITE-ProRule" id="PRU01023"/>
    </source>
</evidence>
<dbReference type="PRINTS" id="PR02008">
    <property type="entry name" value="RCMTFAMILY"/>
</dbReference>
<feature type="domain" description="SAM-dependent MTase RsmB/NOP-type" evidence="7">
    <location>
        <begin position="1"/>
        <end position="295"/>
    </location>
</feature>